<dbReference type="GO" id="GO:0016787">
    <property type="term" value="F:hydrolase activity"/>
    <property type="evidence" value="ECO:0007669"/>
    <property type="project" value="UniProtKB-KW"/>
</dbReference>
<dbReference type="InterPro" id="IPR023365">
    <property type="entry name" value="Sortase_dom-sf"/>
</dbReference>
<dbReference type="Pfam" id="PF04203">
    <property type="entry name" value="Sortase"/>
    <property type="match status" value="1"/>
</dbReference>
<protein>
    <recommendedName>
        <fullName evidence="3">Sortase</fullName>
    </recommendedName>
</protein>
<dbReference type="InterPro" id="IPR041999">
    <property type="entry name" value="Sortase_D_1"/>
</dbReference>
<sequence length="154" mass="17218">MLINGAWNDTIARGEEYKPWSWADMHPVMKLSSEKHDQSFIVLSGDKGNSLAFGPGHNYDSYKPGDGGTVVISGHRDTHFEFLEDVSLDDVFEVTDRNNNTTSYVVNDIKIIDSDQQDITVYDDQAEIKLITCYPFDAVIAGGPLRYIVTAKLI</sequence>
<evidence type="ECO:0008006" key="3">
    <source>
        <dbReference type="Google" id="ProtNLM"/>
    </source>
</evidence>
<keyword evidence="1" id="KW-0378">Hydrolase</keyword>
<name>A0A381VAM6_9ZZZZ</name>
<proteinExistence type="predicted"/>
<dbReference type="CDD" id="cd05828">
    <property type="entry name" value="Sortase_D_1"/>
    <property type="match status" value="1"/>
</dbReference>
<dbReference type="SUPFAM" id="SSF63817">
    <property type="entry name" value="Sortase"/>
    <property type="match status" value="1"/>
</dbReference>
<dbReference type="AlphaFoldDB" id="A0A381VAM6"/>
<evidence type="ECO:0000313" key="2">
    <source>
        <dbReference type="EMBL" id="SVA36818.1"/>
    </source>
</evidence>
<accession>A0A381VAM6</accession>
<dbReference type="NCBIfam" id="TIGR01076">
    <property type="entry name" value="sortase_fam"/>
    <property type="match status" value="1"/>
</dbReference>
<dbReference type="EMBL" id="UINC01008169">
    <property type="protein sequence ID" value="SVA36818.1"/>
    <property type="molecule type" value="Genomic_DNA"/>
</dbReference>
<dbReference type="NCBIfam" id="TIGR03784">
    <property type="entry name" value="marine_sortase"/>
    <property type="match status" value="1"/>
</dbReference>
<dbReference type="InterPro" id="IPR005754">
    <property type="entry name" value="Sortase"/>
</dbReference>
<organism evidence="2">
    <name type="scientific">marine metagenome</name>
    <dbReference type="NCBI Taxonomy" id="408172"/>
    <lineage>
        <taxon>unclassified sequences</taxon>
        <taxon>metagenomes</taxon>
        <taxon>ecological metagenomes</taxon>
    </lineage>
</organism>
<reference evidence="2" key="1">
    <citation type="submission" date="2018-05" db="EMBL/GenBank/DDBJ databases">
        <authorList>
            <person name="Lanie J.A."/>
            <person name="Ng W.-L."/>
            <person name="Kazmierczak K.M."/>
            <person name="Andrzejewski T.M."/>
            <person name="Davidsen T.M."/>
            <person name="Wayne K.J."/>
            <person name="Tettelin H."/>
            <person name="Glass J.I."/>
            <person name="Rusch D."/>
            <person name="Podicherti R."/>
            <person name="Tsui H.-C.T."/>
            <person name="Winkler M.E."/>
        </authorList>
    </citation>
    <scope>NUCLEOTIDE SEQUENCE</scope>
</reference>
<dbReference type="Gene3D" id="2.40.260.10">
    <property type="entry name" value="Sortase"/>
    <property type="match status" value="1"/>
</dbReference>
<evidence type="ECO:0000256" key="1">
    <source>
        <dbReference type="ARBA" id="ARBA00022801"/>
    </source>
</evidence>
<gene>
    <name evidence="2" type="ORF">METZ01_LOCUS89672</name>
</gene>
<dbReference type="InterPro" id="IPR022445">
    <property type="entry name" value="Sortase_proteobact_type"/>
</dbReference>